<organism evidence="4 5">
    <name type="scientific">Steinernema carpocapsae</name>
    <name type="common">Entomopathogenic nematode</name>
    <dbReference type="NCBI Taxonomy" id="34508"/>
    <lineage>
        <taxon>Eukaryota</taxon>
        <taxon>Metazoa</taxon>
        <taxon>Ecdysozoa</taxon>
        <taxon>Nematoda</taxon>
        <taxon>Chromadorea</taxon>
        <taxon>Rhabditida</taxon>
        <taxon>Tylenchina</taxon>
        <taxon>Panagrolaimomorpha</taxon>
        <taxon>Strongyloidoidea</taxon>
        <taxon>Steinernematidae</taxon>
        <taxon>Steinernema</taxon>
    </lineage>
</organism>
<dbReference type="Gene3D" id="1.10.510.10">
    <property type="entry name" value="Transferase(Phosphotransferase) domain 1"/>
    <property type="match status" value="1"/>
</dbReference>
<dbReference type="EMBL" id="AZBU02000008">
    <property type="protein sequence ID" value="TKR68063.1"/>
    <property type="molecule type" value="Genomic_DNA"/>
</dbReference>
<dbReference type="STRING" id="34508.A0A4U5MGF8"/>
<feature type="compositionally biased region" description="Basic and acidic residues" evidence="2">
    <location>
        <begin position="463"/>
        <end position="478"/>
    </location>
</feature>
<dbReference type="Pfam" id="PF00069">
    <property type="entry name" value="Pkinase"/>
    <property type="match status" value="1"/>
</dbReference>
<dbReference type="InterPro" id="IPR050235">
    <property type="entry name" value="CK1_Ser-Thr_kinase"/>
</dbReference>
<evidence type="ECO:0000256" key="2">
    <source>
        <dbReference type="SAM" id="MobiDB-lite"/>
    </source>
</evidence>
<accession>A0A4U5MGF8</accession>
<dbReference type="InterPro" id="IPR000719">
    <property type="entry name" value="Prot_kinase_dom"/>
</dbReference>
<dbReference type="InterPro" id="IPR011009">
    <property type="entry name" value="Kinase-like_dom_sf"/>
</dbReference>
<evidence type="ECO:0000313" key="5">
    <source>
        <dbReference type="Proteomes" id="UP000298663"/>
    </source>
</evidence>
<feature type="compositionally biased region" description="Basic residues" evidence="2">
    <location>
        <begin position="59"/>
        <end position="78"/>
    </location>
</feature>
<name>A0A4U5MGF8_STECR</name>
<reference evidence="4 5" key="1">
    <citation type="journal article" date="2015" name="Genome Biol.">
        <title>Comparative genomics of Steinernema reveals deeply conserved gene regulatory networks.</title>
        <authorList>
            <person name="Dillman A.R."/>
            <person name="Macchietto M."/>
            <person name="Porter C.F."/>
            <person name="Rogers A."/>
            <person name="Williams B."/>
            <person name="Antoshechkin I."/>
            <person name="Lee M.M."/>
            <person name="Goodwin Z."/>
            <person name="Lu X."/>
            <person name="Lewis E.E."/>
            <person name="Goodrich-Blair H."/>
            <person name="Stock S.P."/>
            <person name="Adams B.J."/>
            <person name="Sternberg P.W."/>
            <person name="Mortazavi A."/>
        </authorList>
    </citation>
    <scope>NUCLEOTIDE SEQUENCE [LARGE SCALE GENOMIC DNA]</scope>
    <source>
        <strain evidence="4 5">ALL</strain>
    </source>
</reference>
<dbReference type="PROSITE" id="PS50011">
    <property type="entry name" value="PROTEIN_KINASE_DOM"/>
    <property type="match status" value="1"/>
</dbReference>
<feature type="compositionally biased region" description="Basic and acidic residues" evidence="2">
    <location>
        <begin position="79"/>
        <end position="120"/>
    </location>
</feature>
<keyword evidence="1" id="KW-0547">Nucleotide-binding</keyword>
<evidence type="ECO:0000256" key="1">
    <source>
        <dbReference type="PROSITE-ProRule" id="PRU10141"/>
    </source>
</evidence>
<evidence type="ECO:0000313" key="4">
    <source>
        <dbReference type="EMBL" id="TKR68063.1"/>
    </source>
</evidence>
<dbReference type="GO" id="GO:0004672">
    <property type="term" value="F:protein kinase activity"/>
    <property type="evidence" value="ECO:0007669"/>
    <property type="project" value="InterPro"/>
</dbReference>
<dbReference type="SUPFAM" id="SSF56112">
    <property type="entry name" value="Protein kinase-like (PK-like)"/>
    <property type="match status" value="1"/>
</dbReference>
<reference evidence="4 5" key="2">
    <citation type="journal article" date="2019" name="G3 (Bethesda)">
        <title>Hybrid Assembly of the Genome of the Entomopathogenic Nematode Steinernema carpocapsae Identifies the X-Chromosome.</title>
        <authorList>
            <person name="Serra L."/>
            <person name="Macchietto M."/>
            <person name="Macias-Munoz A."/>
            <person name="McGill C.J."/>
            <person name="Rodriguez I.M."/>
            <person name="Rodriguez B."/>
            <person name="Murad R."/>
            <person name="Mortazavi A."/>
        </authorList>
    </citation>
    <scope>NUCLEOTIDE SEQUENCE [LARGE SCALE GENOMIC DNA]</scope>
    <source>
        <strain evidence="4 5">ALL</strain>
    </source>
</reference>
<dbReference type="SMART" id="SM00220">
    <property type="entry name" value="S_TKc"/>
    <property type="match status" value="1"/>
</dbReference>
<sequence length="506" mass="57718">MPASKRRKSSDPKGGEQKCCSSMKKRSSGTKNEAKKKPNGDRSRKGERSKCCGADDKSNRRRNSIRQKNKGKPKHSRKTKEDSRSAEEAKEKEKEKEKKKEKDADKKKEKDKDKDKDKEKKKSRRKKNGISRMHPPSPSPANEPPKPPPLQPQEKLRFDNDKKLAMGLKFTVKDMEVTVLKLLGSGGFGDVYLVEDQKQSRYAMKTEYDRVGSASRMKMEVKAYDKINKAKKANAGCGSRLLSFFGSGAVENLKFFLMSLVGPSVEDLIVKYEICYGTALRLSIECFDGIVDLHNCGFVHRDIKPENYSIGLNEERRKVYLVDLGMVVRVIDDKEKGPLTSKYDFIGTQLYAPRTSHLGNVQTRRDDLESWLYSCVDIFAPNKLPWSREHDRHKILELKEEFFRNPPKDALSQMPSQFEDILKKIDSIGIHEKPDYKALHELLEQAAKDEEIDFDEPFEWEMGEAKKNGFGGDKKKPEDEPDCENTQMSVLMQQPNNDAAAKAIAL</sequence>
<dbReference type="GO" id="GO:0005524">
    <property type="term" value="F:ATP binding"/>
    <property type="evidence" value="ECO:0007669"/>
    <property type="project" value="UniProtKB-UniRule"/>
</dbReference>
<feature type="compositionally biased region" description="Basic and acidic residues" evidence="2">
    <location>
        <begin position="32"/>
        <end position="58"/>
    </location>
</feature>
<feature type="domain" description="Protein kinase" evidence="3">
    <location>
        <begin position="177"/>
        <end position="443"/>
    </location>
</feature>
<dbReference type="InterPro" id="IPR017441">
    <property type="entry name" value="Protein_kinase_ATP_BS"/>
</dbReference>
<keyword evidence="1" id="KW-0067">ATP-binding</keyword>
<evidence type="ECO:0000259" key="3">
    <source>
        <dbReference type="PROSITE" id="PS50011"/>
    </source>
</evidence>
<dbReference type="AlphaFoldDB" id="A0A4U5MGF8"/>
<proteinExistence type="predicted"/>
<dbReference type="PANTHER" id="PTHR11909">
    <property type="entry name" value="CASEIN KINASE-RELATED"/>
    <property type="match status" value="1"/>
</dbReference>
<feature type="binding site" evidence="1">
    <location>
        <position position="205"/>
    </location>
    <ligand>
        <name>ATP</name>
        <dbReference type="ChEBI" id="CHEBI:30616"/>
    </ligand>
</feature>
<gene>
    <name evidence="4" type="ORF">L596_024106</name>
</gene>
<dbReference type="PROSITE" id="PS00107">
    <property type="entry name" value="PROTEIN_KINASE_ATP"/>
    <property type="match status" value="1"/>
</dbReference>
<comment type="caution">
    <text evidence="4">The sequence shown here is derived from an EMBL/GenBank/DDBJ whole genome shotgun (WGS) entry which is preliminary data.</text>
</comment>
<feature type="compositionally biased region" description="Pro residues" evidence="2">
    <location>
        <begin position="135"/>
        <end position="151"/>
    </location>
</feature>
<feature type="region of interest" description="Disordered" evidence="2">
    <location>
        <begin position="463"/>
        <end position="485"/>
    </location>
</feature>
<dbReference type="Proteomes" id="UP000298663">
    <property type="component" value="Unassembled WGS sequence"/>
</dbReference>
<feature type="region of interest" description="Disordered" evidence="2">
    <location>
        <begin position="1"/>
        <end position="154"/>
    </location>
</feature>
<keyword evidence="5" id="KW-1185">Reference proteome</keyword>
<dbReference type="OrthoDB" id="5800476at2759"/>
<protein>
    <recommendedName>
        <fullName evidence="3">Protein kinase domain-containing protein</fullName>
    </recommendedName>
</protein>